<dbReference type="PROSITE" id="PS51201">
    <property type="entry name" value="RCK_N"/>
    <property type="match status" value="1"/>
</dbReference>
<evidence type="ECO:0000256" key="1">
    <source>
        <dbReference type="SAM" id="Phobius"/>
    </source>
</evidence>
<dbReference type="PANTHER" id="PTHR43833">
    <property type="entry name" value="POTASSIUM CHANNEL PROTEIN 2-RELATED-RELATED"/>
    <property type="match status" value="1"/>
</dbReference>
<proteinExistence type="predicted"/>
<evidence type="ECO:0000259" key="2">
    <source>
        <dbReference type="PROSITE" id="PS51201"/>
    </source>
</evidence>
<keyword evidence="1" id="KW-0472">Membrane</keyword>
<organism evidence="3">
    <name type="scientific">mine drainage metagenome</name>
    <dbReference type="NCBI Taxonomy" id="410659"/>
    <lineage>
        <taxon>unclassified sequences</taxon>
        <taxon>metagenomes</taxon>
        <taxon>ecological metagenomes</taxon>
    </lineage>
</organism>
<feature type="transmembrane region" description="Helical" evidence="1">
    <location>
        <begin position="63"/>
        <end position="88"/>
    </location>
</feature>
<dbReference type="EMBL" id="AUZZ01009998">
    <property type="protein sequence ID" value="EQD31210.1"/>
    <property type="molecule type" value="Genomic_DNA"/>
</dbReference>
<dbReference type="InterPro" id="IPR003148">
    <property type="entry name" value="RCK_N"/>
</dbReference>
<dbReference type="SUPFAM" id="SSF51735">
    <property type="entry name" value="NAD(P)-binding Rossmann-fold domains"/>
    <property type="match status" value="1"/>
</dbReference>
<dbReference type="PANTHER" id="PTHR43833:SF9">
    <property type="entry name" value="POTASSIUM CHANNEL PROTEIN YUGO-RELATED"/>
    <property type="match status" value="1"/>
</dbReference>
<dbReference type="InterPro" id="IPR050721">
    <property type="entry name" value="Trk_Ktr_HKT_K-transport"/>
</dbReference>
<gene>
    <name evidence="3" type="ORF">B2A_13797</name>
</gene>
<dbReference type="Gene3D" id="3.40.50.720">
    <property type="entry name" value="NAD(P)-binding Rossmann-like Domain"/>
    <property type="match status" value="1"/>
</dbReference>
<reference evidence="3" key="2">
    <citation type="journal article" date="2014" name="ISME J.">
        <title>Microbial stratification in low pH oxic and suboxic macroscopic growths along an acid mine drainage.</title>
        <authorList>
            <person name="Mendez-Garcia C."/>
            <person name="Mesa V."/>
            <person name="Sprenger R.R."/>
            <person name="Richter M."/>
            <person name="Diez M.S."/>
            <person name="Solano J."/>
            <person name="Bargiela R."/>
            <person name="Golyshina O.V."/>
            <person name="Manteca A."/>
            <person name="Ramos J.L."/>
            <person name="Gallego J.R."/>
            <person name="Llorente I."/>
            <person name="Martins Dos Santos V.A."/>
            <person name="Jensen O.N."/>
            <person name="Pelaez A.I."/>
            <person name="Sanchez J."/>
            <person name="Ferrer M."/>
        </authorList>
    </citation>
    <scope>NUCLEOTIDE SEQUENCE</scope>
</reference>
<keyword evidence="1" id="KW-0812">Transmembrane</keyword>
<protein>
    <submittedName>
        <fullName evidence="3">TrkA-N domain protein</fullName>
    </submittedName>
</protein>
<feature type="domain" description="RCK N-terminal" evidence="2">
    <location>
        <begin position="109"/>
        <end position="226"/>
    </location>
</feature>
<dbReference type="InterPro" id="IPR036291">
    <property type="entry name" value="NAD(P)-bd_dom_sf"/>
</dbReference>
<name>T0ZN44_9ZZZZ</name>
<keyword evidence="1" id="KW-1133">Transmembrane helix</keyword>
<feature type="transmembrane region" description="Helical" evidence="1">
    <location>
        <begin position="12"/>
        <end position="43"/>
    </location>
</feature>
<reference evidence="3" key="1">
    <citation type="submission" date="2013-08" db="EMBL/GenBank/DDBJ databases">
        <authorList>
            <person name="Mendez C."/>
            <person name="Richter M."/>
            <person name="Ferrer M."/>
            <person name="Sanchez J."/>
        </authorList>
    </citation>
    <scope>NUCLEOTIDE SEQUENCE</scope>
</reference>
<sequence length="246" mass="27291">MNQFKSRTLYIFITLIVALFIISFLSAIYSGVSVFRAAVWSLLDMLDVSYPSIIPYSLGIANPFILIGDISGALAFALMAVMLAGWFFDFIHHVNIKEKRAISKIKRMHGHTIIAPFNKFAEALMEDMDSAGLNYVVLTDDERDARYLYERSKLVLIGTIGSIELLKAANIDNAGNIILCSDDDTRNSLIAVTVKSLNSKIHVITRAEKEEDLPKLIRSGAHRVVLPEVTAGVDMGEKLKDIIRSA</sequence>
<dbReference type="AlphaFoldDB" id="T0ZN44"/>
<dbReference type="GO" id="GO:0006813">
    <property type="term" value="P:potassium ion transport"/>
    <property type="evidence" value="ECO:0007669"/>
    <property type="project" value="InterPro"/>
</dbReference>
<dbReference type="Pfam" id="PF02254">
    <property type="entry name" value="TrkA_N"/>
    <property type="match status" value="1"/>
</dbReference>
<evidence type="ECO:0000313" key="3">
    <source>
        <dbReference type="EMBL" id="EQD31210.1"/>
    </source>
</evidence>
<comment type="caution">
    <text evidence="3">The sequence shown here is derived from an EMBL/GenBank/DDBJ whole genome shotgun (WGS) entry which is preliminary data.</text>
</comment>
<accession>T0ZN44</accession>